<evidence type="ECO:0000313" key="6">
    <source>
        <dbReference type="EMBL" id="SVA85384.1"/>
    </source>
</evidence>
<dbReference type="Gene3D" id="3.40.190.10">
    <property type="entry name" value="Periplasmic binding protein-like II"/>
    <property type="match status" value="2"/>
</dbReference>
<dbReference type="PRINTS" id="PR00039">
    <property type="entry name" value="HTHLYSR"/>
</dbReference>
<keyword evidence="2" id="KW-0805">Transcription regulation</keyword>
<dbReference type="AlphaFoldDB" id="A0A381Z8D9"/>
<sequence>MTITQLKYTLSVAEHGNFTIASEKCFVTQPTLSMQVQKLEEELGVTIFNRSTKPLQITEVGEKILIQARKIVEESSRMNDIVSEEKGIIGGTLKVGIIPTVSPTLLPLFLSSFIKKNKNVDLKIEEYTTNSIFEKINKGEIDCAIAATPLEDKNIIEIPLYYEPFIAYVPKHHGLSGKDSLDIHDLEDADLLILEDGHCFRNQILNLCSINDLNKQFELKSGNFETLINLSNNGPWMTILPYLHSRLLPDINKKNLIKFNDPTPAREISIVYSKTQLKLPIINALKSTISKVIRGQIEYNDVKVMSPK</sequence>
<dbReference type="InterPro" id="IPR000847">
    <property type="entry name" value="LysR_HTH_N"/>
</dbReference>
<dbReference type="SUPFAM" id="SSF46785">
    <property type="entry name" value="Winged helix' DNA-binding domain"/>
    <property type="match status" value="1"/>
</dbReference>
<evidence type="ECO:0000259" key="5">
    <source>
        <dbReference type="PROSITE" id="PS50931"/>
    </source>
</evidence>
<dbReference type="SUPFAM" id="SSF53850">
    <property type="entry name" value="Periplasmic binding protein-like II"/>
    <property type="match status" value="1"/>
</dbReference>
<dbReference type="CDD" id="cd08411">
    <property type="entry name" value="PBP2_OxyR"/>
    <property type="match status" value="1"/>
</dbReference>
<proteinExistence type="inferred from homology"/>
<evidence type="ECO:0000256" key="4">
    <source>
        <dbReference type="ARBA" id="ARBA00023163"/>
    </source>
</evidence>
<comment type="similarity">
    <text evidence="1">Belongs to the LysR transcriptional regulatory family.</text>
</comment>
<dbReference type="PROSITE" id="PS50931">
    <property type="entry name" value="HTH_LYSR"/>
    <property type="match status" value="1"/>
</dbReference>
<dbReference type="FunFam" id="1.10.10.10:FF:000001">
    <property type="entry name" value="LysR family transcriptional regulator"/>
    <property type="match status" value="1"/>
</dbReference>
<dbReference type="EMBL" id="UINC01020302">
    <property type="protein sequence ID" value="SVA85384.1"/>
    <property type="molecule type" value="Genomic_DNA"/>
</dbReference>
<dbReference type="Gene3D" id="1.10.10.10">
    <property type="entry name" value="Winged helix-like DNA-binding domain superfamily/Winged helix DNA-binding domain"/>
    <property type="match status" value="1"/>
</dbReference>
<dbReference type="Pfam" id="PF00126">
    <property type="entry name" value="HTH_1"/>
    <property type="match status" value="1"/>
</dbReference>
<dbReference type="GO" id="GO:0003700">
    <property type="term" value="F:DNA-binding transcription factor activity"/>
    <property type="evidence" value="ECO:0007669"/>
    <property type="project" value="InterPro"/>
</dbReference>
<dbReference type="Pfam" id="PF03466">
    <property type="entry name" value="LysR_substrate"/>
    <property type="match status" value="1"/>
</dbReference>
<dbReference type="InterPro" id="IPR050950">
    <property type="entry name" value="HTH-type_LysR_regulators"/>
</dbReference>
<keyword evidence="3" id="KW-0238">DNA-binding</keyword>
<reference evidence="6" key="1">
    <citation type="submission" date="2018-05" db="EMBL/GenBank/DDBJ databases">
        <authorList>
            <person name="Lanie J.A."/>
            <person name="Ng W.-L."/>
            <person name="Kazmierczak K.M."/>
            <person name="Andrzejewski T.M."/>
            <person name="Davidsen T.M."/>
            <person name="Wayne K.J."/>
            <person name="Tettelin H."/>
            <person name="Glass J.I."/>
            <person name="Rusch D."/>
            <person name="Podicherti R."/>
            <person name="Tsui H.-C.T."/>
            <person name="Winkler M.E."/>
        </authorList>
    </citation>
    <scope>NUCLEOTIDE SEQUENCE</scope>
</reference>
<feature type="domain" description="HTH lysR-type" evidence="5">
    <location>
        <begin position="1"/>
        <end position="58"/>
    </location>
</feature>
<keyword evidence="4" id="KW-0804">Transcription</keyword>
<dbReference type="InterPro" id="IPR036390">
    <property type="entry name" value="WH_DNA-bd_sf"/>
</dbReference>
<dbReference type="InterPro" id="IPR005119">
    <property type="entry name" value="LysR_subst-bd"/>
</dbReference>
<dbReference type="PANTHER" id="PTHR30419:SF29">
    <property type="entry name" value="LYSR-FAMILY TRANSCRIPTIONAL REGULATOR"/>
    <property type="match status" value="1"/>
</dbReference>
<dbReference type="PANTHER" id="PTHR30419">
    <property type="entry name" value="HTH-TYPE TRANSCRIPTIONAL REGULATOR YBHD"/>
    <property type="match status" value="1"/>
</dbReference>
<name>A0A381Z8D9_9ZZZZ</name>
<organism evidence="6">
    <name type="scientific">marine metagenome</name>
    <dbReference type="NCBI Taxonomy" id="408172"/>
    <lineage>
        <taxon>unclassified sequences</taxon>
        <taxon>metagenomes</taxon>
        <taxon>ecological metagenomes</taxon>
    </lineage>
</organism>
<evidence type="ECO:0000256" key="2">
    <source>
        <dbReference type="ARBA" id="ARBA00023015"/>
    </source>
</evidence>
<dbReference type="InterPro" id="IPR036388">
    <property type="entry name" value="WH-like_DNA-bd_sf"/>
</dbReference>
<accession>A0A381Z8D9</accession>
<dbReference type="GO" id="GO:0005829">
    <property type="term" value="C:cytosol"/>
    <property type="evidence" value="ECO:0007669"/>
    <property type="project" value="TreeGrafter"/>
</dbReference>
<evidence type="ECO:0000256" key="3">
    <source>
        <dbReference type="ARBA" id="ARBA00023125"/>
    </source>
</evidence>
<evidence type="ECO:0000256" key="1">
    <source>
        <dbReference type="ARBA" id="ARBA00009437"/>
    </source>
</evidence>
<gene>
    <name evidence="6" type="ORF">METZ01_LOCUS138238</name>
</gene>
<dbReference type="GO" id="GO:0003677">
    <property type="term" value="F:DNA binding"/>
    <property type="evidence" value="ECO:0007669"/>
    <property type="project" value="UniProtKB-KW"/>
</dbReference>
<protein>
    <recommendedName>
        <fullName evidence="5">HTH lysR-type domain-containing protein</fullName>
    </recommendedName>
</protein>